<accession>A0ABV9WAQ3</accession>
<keyword evidence="2" id="KW-0472">Membrane</keyword>
<feature type="region of interest" description="Disordered" evidence="1">
    <location>
        <begin position="1"/>
        <end position="159"/>
    </location>
</feature>
<sequence length="327" mass="33196">MPRSVRPAVHLGESMSEERQAVPAVVAEGGPEVGNLCTSTRHVGQGGELGTMPDEPDATAPFDRPGPSGEDPDATRIGPSDPVDPWSKDSDETGTGPANADPDATRIGGGTSPLRPDDSGATRIGGPLGHDEPPRWTARANVPQPGDPSLRQPSPEEWVEEDPYQGRSWFTPVIVGVVALVLVGALSVGLYLIYQATADGDNAPPDQLPTAGGNTSAVVPSPTPPPTSAAPSSAAPSETTAAPPTAVAIPPLRGNTLAQATIKLQQLGLEVKVVRRADGSVRPGEVLESDPGPGEVVAAGETITLYVATAPTAAPSKSSVSPSATGN</sequence>
<evidence type="ECO:0000313" key="4">
    <source>
        <dbReference type="EMBL" id="MFC5005287.1"/>
    </source>
</evidence>
<proteinExistence type="predicted"/>
<feature type="compositionally biased region" description="Low complexity" evidence="1">
    <location>
        <begin position="229"/>
        <end position="248"/>
    </location>
</feature>
<dbReference type="Gene3D" id="3.30.10.20">
    <property type="match status" value="1"/>
</dbReference>
<reference evidence="5" key="1">
    <citation type="journal article" date="2019" name="Int. J. Syst. Evol. Microbiol.">
        <title>The Global Catalogue of Microorganisms (GCM) 10K type strain sequencing project: providing services to taxonomists for standard genome sequencing and annotation.</title>
        <authorList>
            <consortium name="The Broad Institute Genomics Platform"/>
            <consortium name="The Broad Institute Genome Sequencing Center for Infectious Disease"/>
            <person name="Wu L."/>
            <person name="Ma J."/>
        </authorList>
    </citation>
    <scope>NUCLEOTIDE SEQUENCE [LARGE SCALE GENOMIC DNA]</scope>
    <source>
        <strain evidence="5">CGMCC 4.7152</strain>
    </source>
</reference>
<evidence type="ECO:0000259" key="3">
    <source>
        <dbReference type="PROSITE" id="PS51178"/>
    </source>
</evidence>
<name>A0ABV9WAQ3_9ACTN</name>
<evidence type="ECO:0000313" key="5">
    <source>
        <dbReference type="Proteomes" id="UP001595912"/>
    </source>
</evidence>
<evidence type="ECO:0000256" key="1">
    <source>
        <dbReference type="SAM" id="MobiDB-lite"/>
    </source>
</evidence>
<dbReference type="EMBL" id="JBHSIU010000070">
    <property type="protein sequence ID" value="MFC5005287.1"/>
    <property type="molecule type" value="Genomic_DNA"/>
</dbReference>
<keyword evidence="5" id="KW-1185">Reference proteome</keyword>
<protein>
    <submittedName>
        <fullName evidence="4">PASTA domain-containing protein</fullName>
    </submittedName>
</protein>
<dbReference type="PROSITE" id="PS51178">
    <property type="entry name" value="PASTA"/>
    <property type="match status" value="1"/>
</dbReference>
<feature type="transmembrane region" description="Helical" evidence="2">
    <location>
        <begin position="173"/>
        <end position="194"/>
    </location>
</feature>
<dbReference type="SMART" id="SM00740">
    <property type="entry name" value="PASTA"/>
    <property type="match status" value="1"/>
</dbReference>
<organism evidence="4 5">
    <name type="scientific">Dactylosporangium cerinum</name>
    <dbReference type="NCBI Taxonomy" id="1434730"/>
    <lineage>
        <taxon>Bacteria</taxon>
        <taxon>Bacillati</taxon>
        <taxon>Actinomycetota</taxon>
        <taxon>Actinomycetes</taxon>
        <taxon>Micromonosporales</taxon>
        <taxon>Micromonosporaceae</taxon>
        <taxon>Dactylosporangium</taxon>
    </lineage>
</organism>
<dbReference type="CDD" id="cd06577">
    <property type="entry name" value="PASTA_pknB"/>
    <property type="match status" value="1"/>
</dbReference>
<dbReference type="RefSeq" id="WP_380125929.1">
    <property type="nucleotide sequence ID" value="NZ_JBHSIU010000070.1"/>
</dbReference>
<keyword evidence="2" id="KW-0812">Transmembrane</keyword>
<dbReference type="InterPro" id="IPR005543">
    <property type="entry name" value="PASTA_dom"/>
</dbReference>
<feature type="domain" description="PASTA" evidence="3">
    <location>
        <begin position="242"/>
        <end position="309"/>
    </location>
</feature>
<dbReference type="Pfam" id="PF03793">
    <property type="entry name" value="PASTA"/>
    <property type="match status" value="1"/>
</dbReference>
<gene>
    <name evidence="4" type="ORF">ACFPIJ_46575</name>
</gene>
<evidence type="ECO:0000256" key="2">
    <source>
        <dbReference type="SAM" id="Phobius"/>
    </source>
</evidence>
<feature type="region of interest" description="Disordered" evidence="1">
    <location>
        <begin position="204"/>
        <end position="248"/>
    </location>
</feature>
<comment type="caution">
    <text evidence="4">The sequence shown here is derived from an EMBL/GenBank/DDBJ whole genome shotgun (WGS) entry which is preliminary data.</text>
</comment>
<dbReference type="Proteomes" id="UP001595912">
    <property type="component" value="Unassembled WGS sequence"/>
</dbReference>
<keyword evidence="2" id="KW-1133">Transmembrane helix</keyword>